<dbReference type="PANTHER" id="PTHR10334">
    <property type="entry name" value="CYSTEINE-RICH SECRETORY PROTEIN-RELATED"/>
    <property type="match status" value="1"/>
</dbReference>
<dbReference type="PROSITE" id="PS51670">
    <property type="entry name" value="SHKT"/>
    <property type="match status" value="1"/>
</dbReference>
<proteinExistence type="inferred from homology"/>
<dbReference type="FunFam" id="3.40.33.10:FF:000005">
    <property type="entry name" value="Cysteine-rich secretory protein 2"/>
    <property type="match status" value="1"/>
</dbReference>
<dbReference type="Proteomes" id="UP000694421">
    <property type="component" value="Unplaced"/>
</dbReference>
<evidence type="ECO:0000313" key="6">
    <source>
        <dbReference type="Proteomes" id="UP000694421"/>
    </source>
</evidence>
<sequence>MVCFLHATAPLPMPDSVKNEIVEKHNEIRRRVTPTASNMVKMIWSEKAAESAGKWARQCQPRNSPRNERILDGVPCGESRMQASYSSSWSDVIEMWHRKVSNFRYGSGAIDPKKDIYSYTQMVWYNSKDVGCAIAFCSDNTYNFFYVCQYCPAGNIVGEIPTPYKEGPPCGECPENCEDKLCTNPCMYKDLRADCLEMIKLFSCNEKYFEELCAASCKCSGRII</sequence>
<dbReference type="GeneTree" id="ENSGT00940000162362"/>
<dbReference type="OMA" id="EEYKFLY"/>
<evidence type="ECO:0000259" key="4">
    <source>
        <dbReference type="PROSITE" id="PS51670"/>
    </source>
</evidence>
<dbReference type="InterPro" id="IPR001283">
    <property type="entry name" value="CRISP-related"/>
</dbReference>
<organism evidence="5 6">
    <name type="scientific">Salvator merianae</name>
    <name type="common">Argentine black and white tegu</name>
    <name type="synonym">Tupinambis merianae</name>
    <dbReference type="NCBI Taxonomy" id="96440"/>
    <lineage>
        <taxon>Eukaryota</taxon>
        <taxon>Metazoa</taxon>
        <taxon>Chordata</taxon>
        <taxon>Craniata</taxon>
        <taxon>Vertebrata</taxon>
        <taxon>Euteleostomi</taxon>
        <taxon>Lepidosauria</taxon>
        <taxon>Squamata</taxon>
        <taxon>Bifurcata</taxon>
        <taxon>Unidentata</taxon>
        <taxon>Episquamata</taxon>
        <taxon>Laterata</taxon>
        <taxon>Teiioidea</taxon>
        <taxon>Teiidae</taxon>
        <taxon>Salvator</taxon>
    </lineage>
</organism>
<keyword evidence="6" id="KW-1185">Reference proteome</keyword>
<dbReference type="PROSITE" id="PS01010">
    <property type="entry name" value="CRISP_2"/>
    <property type="match status" value="1"/>
</dbReference>
<protein>
    <recommendedName>
        <fullName evidence="4">ShKT domain-containing protein</fullName>
    </recommendedName>
</protein>
<dbReference type="Pfam" id="PF00188">
    <property type="entry name" value="CAP"/>
    <property type="match status" value="1"/>
</dbReference>
<dbReference type="InterPro" id="IPR018244">
    <property type="entry name" value="Allrgn_V5/Tpx1_CS"/>
</dbReference>
<dbReference type="SUPFAM" id="SSF55797">
    <property type="entry name" value="PR-1-like"/>
    <property type="match status" value="1"/>
</dbReference>
<dbReference type="Ensembl" id="ENSSMRT00000008826.1">
    <property type="protein sequence ID" value="ENSSMRP00000007548.1"/>
    <property type="gene ID" value="ENSSMRG00000006058.1"/>
</dbReference>
<dbReference type="AlphaFoldDB" id="A0A8D0BHZ2"/>
<dbReference type="GO" id="GO:0005576">
    <property type="term" value="C:extracellular region"/>
    <property type="evidence" value="ECO:0007669"/>
    <property type="project" value="InterPro"/>
</dbReference>
<dbReference type="SMART" id="SM00198">
    <property type="entry name" value="SCP"/>
    <property type="match status" value="1"/>
</dbReference>
<dbReference type="Gene3D" id="3.40.33.10">
    <property type="entry name" value="CAP"/>
    <property type="match status" value="1"/>
</dbReference>
<comment type="caution">
    <text evidence="3">Lacks conserved residue(s) required for the propagation of feature annotation.</text>
</comment>
<feature type="disulfide bond" evidence="3">
    <location>
        <begin position="195"/>
        <end position="213"/>
    </location>
</feature>
<evidence type="ECO:0000313" key="5">
    <source>
        <dbReference type="Ensembl" id="ENSSMRP00000007548.1"/>
    </source>
</evidence>
<dbReference type="InterPro" id="IPR014044">
    <property type="entry name" value="CAP_dom"/>
</dbReference>
<dbReference type="InterPro" id="IPR042076">
    <property type="entry name" value="Crisp-like_dom"/>
</dbReference>
<name>A0A8D0BHZ2_SALMN</name>
<accession>A0A8D0BHZ2</accession>
<reference evidence="5" key="1">
    <citation type="submission" date="2025-08" db="UniProtKB">
        <authorList>
            <consortium name="Ensembl"/>
        </authorList>
    </citation>
    <scope>IDENTIFICATION</scope>
</reference>
<dbReference type="InterPro" id="IPR013871">
    <property type="entry name" value="Cysteine_rich_secretory"/>
</dbReference>
<dbReference type="InterPro" id="IPR003582">
    <property type="entry name" value="ShKT_dom"/>
</dbReference>
<reference evidence="5" key="2">
    <citation type="submission" date="2025-09" db="UniProtKB">
        <authorList>
            <consortium name="Ensembl"/>
        </authorList>
    </citation>
    <scope>IDENTIFICATION</scope>
</reference>
<dbReference type="Gene3D" id="1.10.10.740">
    <property type="entry name" value="Crisp domain"/>
    <property type="match status" value="1"/>
</dbReference>
<evidence type="ECO:0000256" key="3">
    <source>
        <dbReference type="PROSITE-ProRule" id="PRU01005"/>
    </source>
</evidence>
<dbReference type="InterPro" id="IPR035940">
    <property type="entry name" value="CAP_sf"/>
</dbReference>
<comment type="similarity">
    <text evidence="1">Belongs to the CRISP family.</text>
</comment>
<dbReference type="Pfam" id="PF08562">
    <property type="entry name" value="Crisp"/>
    <property type="match status" value="1"/>
</dbReference>
<feature type="disulfide bond" evidence="3">
    <location>
        <begin position="204"/>
        <end position="217"/>
    </location>
</feature>
<keyword evidence="2 3" id="KW-1015">Disulfide bond</keyword>
<evidence type="ECO:0000256" key="2">
    <source>
        <dbReference type="ARBA" id="ARBA00023157"/>
    </source>
</evidence>
<dbReference type="SUPFAM" id="SSF57546">
    <property type="entry name" value="Crisp domain-like"/>
    <property type="match status" value="1"/>
</dbReference>
<feature type="domain" description="ShKT" evidence="4">
    <location>
        <begin position="186"/>
        <end position="219"/>
    </location>
</feature>
<evidence type="ECO:0000256" key="1">
    <source>
        <dbReference type="ARBA" id="ARBA00009923"/>
    </source>
</evidence>
<dbReference type="PRINTS" id="PR00837">
    <property type="entry name" value="V5TPXLIKE"/>
</dbReference>